<dbReference type="Proteomes" id="UP001152797">
    <property type="component" value="Unassembled WGS sequence"/>
</dbReference>
<gene>
    <name evidence="1" type="ORF">C1SCF055_LOCUS37055</name>
</gene>
<organism evidence="1">
    <name type="scientific">Cladocopium goreaui</name>
    <dbReference type="NCBI Taxonomy" id="2562237"/>
    <lineage>
        <taxon>Eukaryota</taxon>
        <taxon>Sar</taxon>
        <taxon>Alveolata</taxon>
        <taxon>Dinophyceae</taxon>
        <taxon>Suessiales</taxon>
        <taxon>Symbiodiniaceae</taxon>
        <taxon>Cladocopium</taxon>
    </lineage>
</organism>
<comment type="caution">
    <text evidence="1">The sequence shown here is derived from an EMBL/GenBank/DDBJ whole genome shotgun (WGS) entry which is preliminary data.</text>
</comment>
<dbReference type="EMBL" id="CAMXCT030005290">
    <property type="protein sequence ID" value="CAL4799252.1"/>
    <property type="molecule type" value="Genomic_DNA"/>
</dbReference>
<name>A0A9P1DLS9_9DINO</name>
<protein>
    <submittedName>
        <fullName evidence="1">Uncharacterized protein</fullName>
    </submittedName>
</protein>
<evidence type="ECO:0000313" key="1">
    <source>
        <dbReference type="EMBL" id="CAI4011940.1"/>
    </source>
</evidence>
<dbReference type="OrthoDB" id="428148at2759"/>
<dbReference type="EMBL" id="CAMXCT020005290">
    <property type="protein sequence ID" value="CAL1165315.1"/>
    <property type="molecule type" value="Genomic_DNA"/>
</dbReference>
<evidence type="ECO:0000313" key="3">
    <source>
        <dbReference type="Proteomes" id="UP001152797"/>
    </source>
</evidence>
<accession>A0A9P1DLS9</accession>
<proteinExistence type="predicted"/>
<reference evidence="1" key="1">
    <citation type="submission" date="2022-10" db="EMBL/GenBank/DDBJ databases">
        <authorList>
            <person name="Chen Y."/>
            <person name="Dougan E. K."/>
            <person name="Chan C."/>
            <person name="Rhodes N."/>
            <person name="Thang M."/>
        </authorList>
    </citation>
    <scope>NUCLEOTIDE SEQUENCE</scope>
</reference>
<dbReference type="AlphaFoldDB" id="A0A9P1DLS9"/>
<dbReference type="EMBL" id="CAMXCT010005290">
    <property type="protein sequence ID" value="CAI4011940.1"/>
    <property type="molecule type" value="Genomic_DNA"/>
</dbReference>
<reference evidence="2 3" key="2">
    <citation type="submission" date="2024-05" db="EMBL/GenBank/DDBJ databases">
        <authorList>
            <person name="Chen Y."/>
            <person name="Shah S."/>
            <person name="Dougan E. K."/>
            <person name="Thang M."/>
            <person name="Chan C."/>
        </authorList>
    </citation>
    <scope>NUCLEOTIDE SEQUENCE [LARGE SCALE GENOMIC DNA]</scope>
</reference>
<evidence type="ECO:0000313" key="2">
    <source>
        <dbReference type="EMBL" id="CAL4799252.1"/>
    </source>
</evidence>
<keyword evidence="3" id="KW-1185">Reference proteome</keyword>
<sequence length="99" mass="10945">MGSELLLEAVRAFLRRRLRRRLCKGHSWTGGTLGFIVADCAFVSEPYAWMVYALASFLDDAPRSTRSTPRSAPKMGNWITQAFGVLTHSNGARPAMTSP</sequence>